<feature type="region of interest" description="Disordered" evidence="16">
    <location>
        <begin position="347"/>
        <end position="380"/>
    </location>
</feature>
<proteinExistence type="inferred from homology"/>
<keyword evidence="6" id="KW-1017">Isopeptide bond</keyword>
<dbReference type="PROSITE" id="PS50178">
    <property type="entry name" value="ZF_FYVE"/>
    <property type="match status" value="1"/>
</dbReference>
<reference evidence="18 19" key="1">
    <citation type="submission" date="2019-09" db="EMBL/GenBank/DDBJ databases">
        <title>Bird 10,000 Genomes (B10K) Project - Family phase.</title>
        <authorList>
            <person name="Zhang G."/>
        </authorList>
    </citation>
    <scope>NUCLEOTIDE SEQUENCE [LARGE SCALE GENOMIC DNA]</scope>
    <source>
        <strain evidence="18">B10K-DU-002-01</strain>
        <tissue evidence="18">Muscle</tissue>
    </source>
</reference>
<evidence type="ECO:0000256" key="12">
    <source>
        <dbReference type="ARBA" id="ARBA00023136"/>
    </source>
</evidence>
<name>A0A7L1CEW3_9PASS</name>
<evidence type="ECO:0000313" key="18">
    <source>
        <dbReference type="EMBL" id="NXM63665.1"/>
    </source>
</evidence>
<dbReference type="Proteomes" id="UP000534634">
    <property type="component" value="Unassembled WGS sequence"/>
</dbReference>
<evidence type="ECO:0000256" key="10">
    <source>
        <dbReference type="ARBA" id="ARBA00022833"/>
    </source>
</evidence>
<sequence>QRTDPQLLAQFYYADEELNQVAAELDSLDGRKDPQRCTLLVNQFRSCQDNVLNIINQIMDECIPHDRANRDFCVKFPEEIRHDNLAGQLWFGAECLAAGSIIMNREIESMAMRPLAKDLTRSLEEVRNIIRDQALRDLNLYTEKMKDSLKHFDVLFAEFELSYVSAMVPVKSPKEYYVQQEVIVLFCETVERALRLGYLTQDMIDDYEPALMFTIPRLAIVCGLVVYSEGPLNLDHKPEDMSELFRPFHTLLRKIRQDLLQTLTEDELHTLERNLCISQDVDFPVRADPEVPSVIAPGITATLPPKELSAKAENTEAELACSMQYDEQELEQLNRMVHRVGDEMSSLLSPPSICQSPAHRPSLRNSSSTEASPTRHHLDNLTDEEDRVFFMDDLDGAGEALAGLDSVSDTFAWVNNPCHDSKQNLQYRDALLYENGHQTEETLLLKDAESDLSNNNNVEDGKQMSGISVPNSCSCLEGPDSQLYLNGWDAYADDAETAEVIAHRTGGMKISATVIFNPKSPSSSESPVTTPEAAISCVPGSANPLANEEEDESHKLSIAATNCLINSCVCCGSCEDSREDGVEGLKTKHSAGGVVNASYTLVKSKEMDHVDNLDNSVPEQETLKPETSALLAERDFGSEEQKLPISSKCLAHSSGSQVGADSDSQGEAESISNQQKKWEKRKQLCDKKMDYNEDTSSERTAKEDVKSRSSSSSQDGLRDSPLSSISSSDYESVSVTTCSLSSIYALSSLMTSSCSSDDIDQEEIQLALQAAKIATREKIRSRFHGSNDLIHRLFVCISGVADQLQTNYASDLRSILKTLFEVMATKPETEDKEKQKKVNHGLRNAALEDCALCQESISSSELAAKARDGDFEDPPDWVPDEVCSYCTACKAPFTVIRRKHHCRSCGKIFCSRCSSHSAPLPRYGQMKPVRVCTHCYMFHVTPFYSDRAGI</sequence>
<dbReference type="FunFam" id="3.30.40.10:FF:000092">
    <property type="entry name" value="Lateral signaling target protein 2 homolog"/>
    <property type="match status" value="1"/>
</dbReference>
<protein>
    <recommendedName>
        <fullName evidence="4">Lateral signaling target protein 2 homolog</fullName>
    </recommendedName>
    <alternativeName>
        <fullName evidence="14">Zinc finger FYVE domain-containing protein 28</fullName>
    </alternativeName>
</protein>
<dbReference type="InterPro" id="IPR013083">
    <property type="entry name" value="Znf_RING/FYVE/PHD"/>
</dbReference>
<comment type="caution">
    <text evidence="18">The sequence shown here is derived from an EMBL/GenBank/DDBJ whole genome shotgun (WGS) entry which is preliminary data.</text>
</comment>
<dbReference type="AlphaFoldDB" id="A0A7L1CEW3"/>
<keyword evidence="8" id="KW-0967">Endosome</keyword>
<feature type="region of interest" description="Disordered" evidence="16">
    <location>
        <begin position="650"/>
        <end position="727"/>
    </location>
</feature>
<keyword evidence="10" id="KW-0862">Zinc</keyword>
<evidence type="ECO:0000256" key="11">
    <source>
        <dbReference type="ARBA" id="ARBA00022843"/>
    </source>
</evidence>
<dbReference type="EMBL" id="VXBB01022691">
    <property type="protein sequence ID" value="NXM63665.1"/>
    <property type="molecule type" value="Genomic_DNA"/>
</dbReference>
<keyword evidence="5" id="KW-0963">Cytoplasm</keyword>
<evidence type="ECO:0000256" key="13">
    <source>
        <dbReference type="ARBA" id="ARBA00059106"/>
    </source>
</evidence>
<feature type="compositionally biased region" description="Basic and acidic residues" evidence="16">
    <location>
        <begin position="681"/>
        <end position="707"/>
    </location>
</feature>
<gene>
    <name evidence="18" type="primary">Zfyve28_0</name>
    <name evidence="18" type="ORF">ILLCLE_R07875</name>
</gene>
<evidence type="ECO:0000256" key="3">
    <source>
        <dbReference type="ARBA" id="ARBA00008755"/>
    </source>
</evidence>
<evidence type="ECO:0000256" key="8">
    <source>
        <dbReference type="ARBA" id="ARBA00022753"/>
    </source>
</evidence>
<dbReference type="GO" id="GO:0005829">
    <property type="term" value="C:cytosol"/>
    <property type="evidence" value="ECO:0007669"/>
    <property type="project" value="UniProtKB-SubCell"/>
</dbReference>
<keyword evidence="7" id="KW-0479">Metal-binding</keyword>
<feature type="domain" description="FYVE-type" evidence="17">
    <location>
        <begin position="880"/>
        <end position="936"/>
    </location>
</feature>
<dbReference type="Pfam" id="PF01363">
    <property type="entry name" value="FYVE"/>
    <property type="match status" value="1"/>
</dbReference>
<comment type="subcellular location">
    <subcellularLocation>
        <location evidence="2">Cytoplasm</location>
        <location evidence="2">Cytosol</location>
    </subcellularLocation>
    <subcellularLocation>
        <location evidence="1">Early endosome membrane</location>
    </subcellularLocation>
</comment>
<dbReference type="InterPro" id="IPR051118">
    <property type="entry name" value="LST-2"/>
</dbReference>
<dbReference type="SUPFAM" id="SSF57903">
    <property type="entry name" value="FYVE/PHD zinc finger"/>
    <property type="match status" value="1"/>
</dbReference>
<dbReference type="PANTHER" id="PTHR46465:SF3">
    <property type="entry name" value="LATERAL SIGNALING TARGET PROTEIN 2 HOMOLOG"/>
    <property type="match status" value="1"/>
</dbReference>
<evidence type="ECO:0000259" key="17">
    <source>
        <dbReference type="PROSITE" id="PS50178"/>
    </source>
</evidence>
<evidence type="ECO:0000256" key="15">
    <source>
        <dbReference type="PROSITE-ProRule" id="PRU00091"/>
    </source>
</evidence>
<keyword evidence="12" id="KW-0472">Membrane</keyword>
<keyword evidence="11" id="KW-0832">Ubl conjugation</keyword>
<dbReference type="InterPro" id="IPR017455">
    <property type="entry name" value="Znf_FYVE-rel"/>
</dbReference>
<evidence type="ECO:0000256" key="14">
    <source>
        <dbReference type="ARBA" id="ARBA00083237"/>
    </source>
</evidence>
<evidence type="ECO:0000256" key="4">
    <source>
        <dbReference type="ARBA" id="ARBA00019870"/>
    </source>
</evidence>
<dbReference type="InterPro" id="IPR043269">
    <property type="entry name" value="FYVE_LST2"/>
</dbReference>
<evidence type="ECO:0000256" key="16">
    <source>
        <dbReference type="SAM" id="MobiDB-lite"/>
    </source>
</evidence>
<dbReference type="CDD" id="cd15731">
    <property type="entry name" value="FYVE_LST2"/>
    <property type="match status" value="1"/>
</dbReference>
<keyword evidence="19" id="KW-1185">Reference proteome</keyword>
<evidence type="ECO:0000256" key="9">
    <source>
        <dbReference type="ARBA" id="ARBA00022771"/>
    </source>
</evidence>
<dbReference type="GO" id="GO:0008270">
    <property type="term" value="F:zinc ion binding"/>
    <property type="evidence" value="ECO:0007669"/>
    <property type="project" value="UniProtKB-KW"/>
</dbReference>
<feature type="non-terminal residue" evidence="18">
    <location>
        <position position="950"/>
    </location>
</feature>
<accession>A0A7L1CEW3</accession>
<feature type="compositionally biased region" description="Polar residues" evidence="16">
    <location>
        <begin position="363"/>
        <end position="372"/>
    </location>
</feature>
<evidence type="ECO:0000256" key="5">
    <source>
        <dbReference type="ARBA" id="ARBA00022490"/>
    </source>
</evidence>
<keyword evidence="9 15" id="KW-0863">Zinc-finger</keyword>
<dbReference type="GO" id="GO:0031901">
    <property type="term" value="C:early endosome membrane"/>
    <property type="evidence" value="ECO:0007669"/>
    <property type="project" value="UniProtKB-SubCell"/>
</dbReference>
<feature type="non-terminal residue" evidence="18">
    <location>
        <position position="1"/>
    </location>
</feature>
<dbReference type="SMART" id="SM00064">
    <property type="entry name" value="FYVE"/>
    <property type="match status" value="1"/>
</dbReference>
<dbReference type="Gene3D" id="3.30.40.10">
    <property type="entry name" value="Zinc/RING finger domain, C3HC4 (zinc finger)"/>
    <property type="match status" value="1"/>
</dbReference>
<dbReference type="InterPro" id="IPR000306">
    <property type="entry name" value="Znf_FYVE"/>
</dbReference>
<evidence type="ECO:0000256" key="7">
    <source>
        <dbReference type="ARBA" id="ARBA00022723"/>
    </source>
</evidence>
<dbReference type="PANTHER" id="PTHR46465">
    <property type="entry name" value="LATERAL SIGNALING TARGET PROTEIN 2 HOMOLOG"/>
    <property type="match status" value="1"/>
</dbReference>
<dbReference type="InterPro" id="IPR011011">
    <property type="entry name" value="Znf_FYVE_PHD"/>
</dbReference>
<evidence type="ECO:0000256" key="6">
    <source>
        <dbReference type="ARBA" id="ARBA00022499"/>
    </source>
</evidence>
<evidence type="ECO:0000313" key="19">
    <source>
        <dbReference type="Proteomes" id="UP000534634"/>
    </source>
</evidence>
<comment type="function">
    <text evidence="13">Negative regulator of epidermal growth factor receptor (EGFR) signaling. Acts by promoting EGFR degradation in endosomes when not monoubiquitinated.</text>
</comment>
<organism evidence="18 19">
    <name type="scientific">Illadopsis cleaveri</name>
    <name type="common">blackcap illadopsis</name>
    <dbReference type="NCBI Taxonomy" id="201329"/>
    <lineage>
        <taxon>Eukaryota</taxon>
        <taxon>Metazoa</taxon>
        <taxon>Chordata</taxon>
        <taxon>Craniata</taxon>
        <taxon>Vertebrata</taxon>
        <taxon>Euteleostomi</taxon>
        <taxon>Archelosauria</taxon>
        <taxon>Archosauria</taxon>
        <taxon>Dinosauria</taxon>
        <taxon>Saurischia</taxon>
        <taxon>Theropoda</taxon>
        <taxon>Coelurosauria</taxon>
        <taxon>Aves</taxon>
        <taxon>Neognathae</taxon>
        <taxon>Neoaves</taxon>
        <taxon>Telluraves</taxon>
        <taxon>Australaves</taxon>
        <taxon>Passeriformes</taxon>
        <taxon>Sylvioidea</taxon>
        <taxon>Timaliidae</taxon>
        <taxon>Illadopsis</taxon>
    </lineage>
</organism>
<feature type="compositionally biased region" description="Polar residues" evidence="16">
    <location>
        <begin position="653"/>
        <end position="675"/>
    </location>
</feature>
<evidence type="ECO:0000256" key="1">
    <source>
        <dbReference type="ARBA" id="ARBA00004146"/>
    </source>
</evidence>
<comment type="similarity">
    <text evidence="3">Belongs to the lst-2 family.</text>
</comment>
<evidence type="ECO:0000256" key="2">
    <source>
        <dbReference type="ARBA" id="ARBA00004514"/>
    </source>
</evidence>